<dbReference type="OrthoDB" id="21467at2759"/>
<feature type="compositionally biased region" description="Basic and acidic residues" evidence="5">
    <location>
        <begin position="231"/>
        <end position="247"/>
    </location>
</feature>
<evidence type="ECO:0000259" key="6">
    <source>
        <dbReference type="PROSITE" id="PS50102"/>
    </source>
</evidence>
<reference evidence="7" key="1">
    <citation type="submission" date="2022-07" db="EMBL/GenBank/DDBJ databases">
        <authorList>
            <person name="Trinca V."/>
            <person name="Uliana J.V.C."/>
            <person name="Torres T.T."/>
            <person name="Ward R.J."/>
            <person name="Monesi N."/>
        </authorList>
    </citation>
    <scope>NUCLEOTIDE SEQUENCE</scope>
    <source>
        <strain evidence="7">HSMRA1968</strain>
        <tissue evidence="7">Whole embryos</tissue>
    </source>
</reference>
<keyword evidence="8" id="KW-1185">Reference proteome</keyword>
<evidence type="ECO:0000313" key="7">
    <source>
        <dbReference type="EMBL" id="KAJ6638348.1"/>
    </source>
</evidence>
<feature type="region of interest" description="Disordered" evidence="5">
    <location>
        <begin position="213"/>
        <end position="247"/>
    </location>
</feature>
<dbReference type="InterPro" id="IPR000504">
    <property type="entry name" value="RRM_dom"/>
</dbReference>
<proteinExistence type="predicted"/>
<dbReference type="Proteomes" id="UP001151699">
    <property type="component" value="Chromosome X"/>
</dbReference>
<dbReference type="SMART" id="SM00360">
    <property type="entry name" value="RRM"/>
    <property type="match status" value="1"/>
</dbReference>
<evidence type="ECO:0000256" key="4">
    <source>
        <dbReference type="PROSITE-ProRule" id="PRU00176"/>
    </source>
</evidence>
<dbReference type="CDD" id="cd12307">
    <property type="entry name" value="RRM_NIFK_like"/>
    <property type="match status" value="1"/>
</dbReference>
<dbReference type="PANTHER" id="PTHR46754">
    <property type="entry name" value="MKI67 FHA DOMAIN-INTERACTING NUCLEOLAR PHOSPHOPROTEIN"/>
    <property type="match status" value="1"/>
</dbReference>
<dbReference type="InterPro" id="IPR012677">
    <property type="entry name" value="Nucleotide-bd_a/b_plait_sf"/>
</dbReference>
<dbReference type="PROSITE" id="PS50102">
    <property type="entry name" value="RRM"/>
    <property type="match status" value="1"/>
</dbReference>
<feature type="non-terminal residue" evidence="7">
    <location>
        <position position="247"/>
    </location>
</feature>
<feature type="domain" description="RRM" evidence="6">
    <location>
        <begin position="58"/>
        <end position="139"/>
    </location>
</feature>
<evidence type="ECO:0000256" key="5">
    <source>
        <dbReference type="SAM" id="MobiDB-lite"/>
    </source>
</evidence>
<accession>A0A9Q0MUQ7</accession>
<dbReference type="EMBL" id="WJQU01000003">
    <property type="protein sequence ID" value="KAJ6638348.1"/>
    <property type="molecule type" value="Genomic_DNA"/>
</dbReference>
<dbReference type="Gene3D" id="3.30.70.330">
    <property type="match status" value="1"/>
</dbReference>
<evidence type="ECO:0000256" key="3">
    <source>
        <dbReference type="ARBA" id="ARBA00023242"/>
    </source>
</evidence>
<dbReference type="Pfam" id="PF00076">
    <property type="entry name" value="RRM_1"/>
    <property type="match status" value="1"/>
</dbReference>
<dbReference type="GO" id="GO:0003723">
    <property type="term" value="F:RNA binding"/>
    <property type="evidence" value="ECO:0007669"/>
    <property type="project" value="UniProtKB-UniRule"/>
</dbReference>
<gene>
    <name evidence="7" type="primary">nifk</name>
    <name evidence="7" type="ORF">Bhyg_11083</name>
</gene>
<keyword evidence="2 4" id="KW-0694">RNA-binding</keyword>
<comment type="subcellular location">
    <subcellularLocation>
        <location evidence="1">Nucleus</location>
        <location evidence="1">Nucleolus</location>
    </subcellularLocation>
</comment>
<dbReference type="SUPFAM" id="SSF54928">
    <property type="entry name" value="RNA-binding domain, RBD"/>
    <property type="match status" value="1"/>
</dbReference>
<dbReference type="AlphaFoldDB" id="A0A9Q0MUQ7"/>
<evidence type="ECO:0000256" key="1">
    <source>
        <dbReference type="ARBA" id="ARBA00004604"/>
    </source>
</evidence>
<keyword evidence="3" id="KW-0539">Nucleus</keyword>
<dbReference type="GO" id="GO:0005730">
    <property type="term" value="C:nucleolus"/>
    <property type="evidence" value="ECO:0007669"/>
    <property type="project" value="UniProtKB-SubCell"/>
</dbReference>
<sequence length="247" mass="28340">MGPVVKRLKKSIALKKGVASQHKKKSDKTKKSISPQKVVSKIKRVNKHAFDPIKANRGVVLLKNIPHGFYEDEMRKYFGQFGLVTRVRLARSQRTGRSKGFAYIEFSVPEVAKIAADTMNNYMMFKHVLKTVYIPPEKQTFNYFRKDVTFITNSEGERSFSSDKTESIQKEIERINRIPTDEEHAKRMKRTMKKLRKQEEKYGIDLSHTLVSGFANSSKEEPSSALEASETEEKSKKATKDSKTNKS</sequence>
<evidence type="ECO:0000256" key="2">
    <source>
        <dbReference type="ARBA" id="ARBA00022884"/>
    </source>
</evidence>
<comment type="caution">
    <text evidence="7">The sequence shown here is derived from an EMBL/GenBank/DDBJ whole genome shotgun (WGS) entry which is preliminary data.</text>
</comment>
<feature type="region of interest" description="Disordered" evidence="5">
    <location>
        <begin position="14"/>
        <end position="36"/>
    </location>
</feature>
<protein>
    <submittedName>
        <fullName evidence="7">MKI67 FHA domain-interacting nucleolar phosphoprotein-like</fullName>
    </submittedName>
</protein>
<name>A0A9Q0MUQ7_9DIPT</name>
<evidence type="ECO:0000313" key="8">
    <source>
        <dbReference type="Proteomes" id="UP001151699"/>
    </source>
</evidence>
<dbReference type="InterPro" id="IPR035979">
    <property type="entry name" value="RBD_domain_sf"/>
</dbReference>
<organism evidence="7 8">
    <name type="scientific">Pseudolycoriella hygida</name>
    <dbReference type="NCBI Taxonomy" id="35572"/>
    <lineage>
        <taxon>Eukaryota</taxon>
        <taxon>Metazoa</taxon>
        <taxon>Ecdysozoa</taxon>
        <taxon>Arthropoda</taxon>
        <taxon>Hexapoda</taxon>
        <taxon>Insecta</taxon>
        <taxon>Pterygota</taxon>
        <taxon>Neoptera</taxon>
        <taxon>Endopterygota</taxon>
        <taxon>Diptera</taxon>
        <taxon>Nematocera</taxon>
        <taxon>Sciaroidea</taxon>
        <taxon>Sciaridae</taxon>
        <taxon>Pseudolycoriella</taxon>
    </lineage>
</organism>